<dbReference type="PATRIC" id="fig|665952.3.peg.1853"/>
<protein>
    <recommendedName>
        <fullName evidence="1">Anti-bacteriophage protein A/HamA C-terminal domain-containing protein</fullName>
    </recommendedName>
</protein>
<organism evidence="2 3">
    <name type="scientific">Bacillus smithii 7_3_47FAA</name>
    <dbReference type="NCBI Taxonomy" id="665952"/>
    <lineage>
        <taxon>Bacteria</taxon>
        <taxon>Bacillati</taxon>
        <taxon>Bacillota</taxon>
        <taxon>Bacilli</taxon>
        <taxon>Bacillales</taxon>
        <taxon>Bacillaceae</taxon>
        <taxon>Bacillus</taxon>
    </lineage>
</organism>
<dbReference type="InterPro" id="IPR014976">
    <property type="entry name" value="AbpA_HamA_C"/>
</dbReference>
<comment type="caution">
    <text evidence="2">The sequence shown here is derived from an EMBL/GenBank/DDBJ whole genome shotgun (WGS) entry which is preliminary data.</text>
</comment>
<evidence type="ECO:0000259" key="1">
    <source>
        <dbReference type="Pfam" id="PF08878"/>
    </source>
</evidence>
<sequence>MINISQFLCHFSSETKDQFIILELNEEKELFEKLPDYYRKCYITDSDLEERIKNFGPAEKILEKLIPDPGKTMSGEFAEILSYQLLIDMYRDFNLFGPKKWLWKVDRNEPMKKTDVVLFGVKNAEESSPDDLVVSAEIKSKATEGDFHPLQDAIDGAKDDYVKRMAITLSWLEEQYIRLNDSSALNSIKRFVNAIEPSYGPYKKHYKAITVIDSDMVLRELGREIDFSVKVLKKDWKRIKKDCEELGASYDNDTKRLSFKNVKRKDILRSNSRNKDYILYLYDLYNFKLGDYSDVTIVSIENLKNFYEKVYKNIVTSYKVIANE</sequence>
<proteinExistence type="predicted"/>
<gene>
    <name evidence="2" type="ORF">HMPREF1015_02940</name>
</gene>
<dbReference type="Pfam" id="PF08878">
    <property type="entry name" value="HamA"/>
    <property type="match status" value="1"/>
</dbReference>
<evidence type="ECO:0000313" key="2">
    <source>
        <dbReference type="EMBL" id="EHL78046.1"/>
    </source>
</evidence>
<dbReference type="EMBL" id="ACWF01000098">
    <property type="protein sequence ID" value="EHL78046.1"/>
    <property type="molecule type" value="Genomic_DNA"/>
</dbReference>
<reference evidence="2 3" key="1">
    <citation type="submission" date="2011-09" db="EMBL/GenBank/DDBJ databases">
        <title>The Genome Sequence of Bacillus smithii 7_3_47FAA.</title>
        <authorList>
            <consortium name="The Broad Institute Genome Sequencing Platform"/>
            <person name="Earl A."/>
            <person name="Ward D."/>
            <person name="Feldgarden M."/>
            <person name="Gevers D."/>
            <person name="Daigneault M."/>
            <person name="Strauss J."/>
            <person name="Allen-Vercoe E."/>
            <person name="Young S.K."/>
            <person name="Zeng Q."/>
            <person name="Gargeya S."/>
            <person name="Fitzgerald M."/>
            <person name="Haas B."/>
            <person name="Abouelleil A."/>
            <person name="Alvarado L."/>
            <person name="Arachchi H.M."/>
            <person name="Berlin A."/>
            <person name="Brown A."/>
            <person name="Chapman S.B."/>
            <person name="Chen Z."/>
            <person name="Dunbar C."/>
            <person name="Freedman E."/>
            <person name="Gearin G."/>
            <person name="Goldberg J."/>
            <person name="Griggs A."/>
            <person name="Gujja S."/>
            <person name="Heiman D."/>
            <person name="Howarth C."/>
            <person name="Larson L."/>
            <person name="Lui A."/>
            <person name="MacDonald P.J.P."/>
            <person name="Montmayeur A."/>
            <person name="Murphy C."/>
            <person name="Neiman D."/>
            <person name="Pearson M."/>
            <person name="Priest M."/>
            <person name="Roberts A."/>
            <person name="Saif S."/>
            <person name="Shea T."/>
            <person name="Shenoy N."/>
            <person name="Sisk P."/>
            <person name="Stolte C."/>
            <person name="Sykes S."/>
            <person name="Wortman J."/>
            <person name="Nusbaum C."/>
            <person name="Birren B."/>
        </authorList>
    </citation>
    <scope>NUCLEOTIDE SEQUENCE [LARGE SCALE GENOMIC DNA]</scope>
    <source>
        <strain evidence="2 3">7_3_47FAA</strain>
    </source>
</reference>
<dbReference type="Proteomes" id="UP000011747">
    <property type="component" value="Unassembled WGS sequence"/>
</dbReference>
<name>G9QLD0_9BACI</name>
<dbReference type="AlphaFoldDB" id="G9QLD0"/>
<dbReference type="HOGENOM" id="CLU_857007_0_0_9"/>
<accession>G9QLD0</accession>
<dbReference type="RefSeq" id="WP_003354170.1">
    <property type="nucleotide sequence ID" value="NZ_JH414753.1"/>
</dbReference>
<keyword evidence="3" id="KW-1185">Reference proteome</keyword>
<feature type="domain" description="Anti-bacteriophage protein A/HamA C-terminal" evidence="1">
    <location>
        <begin position="25"/>
        <end position="313"/>
    </location>
</feature>
<evidence type="ECO:0000313" key="3">
    <source>
        <dbReference type="Proteomes" id="UP000011747"/>
    </source>
</evidence>